<organism evidence="2 3">
    <name type="scientific">Medicago truncatula</name>
    <name type="common">Barrel medic</name>
    <name type="synonym">Medicago tribuloides</name>
    <dbReference type="NCBI Taxonomy" id="3880"/>
    <lineage>
        <taxon>Eukaryota</taxon>
        <taxon>Viridiplantae</taxon>
        <taxon>Streptophyta</taxon>
        <taxon>Embryophyta</taxon>
        <taxon>Tracheophyta</taxon>
        <taxon>Spermatophyta</taxon>
        <taxon>Magnoliopsida</taxon>
        <taxon>eudicotyledons</taxon>
        <taxon>Gunneridae</taxon>
        <taxon>Pentapetalae</taxon>
        <taxon>rosids</taxon>
        <taxon>fabids</taxon>
        <taxon>Fabales</taxon>
        <taxon>Fabaceae</taxon>
        <taxon>Papilionoideae</taxon>
        <taxon>50 kb inversion clade</taxon>
        <taxon>NPAAA clade</taxon>
        <taxon>Hologalegina</taxon>
        <taxon>IRL clade</taxon>
        <taxon>Trifolieae</taxon>
        <taxon>Medicago</taxon>
    </lineage>
</organism>
<reference evidence="3" key="1">
    <citation type="journal article" date="2018" name="Nat. Plants">
        <title>Whole-genome landscape of Medicago truncatula symbiotic genes.</title>
        <authorList>
            <person name="Pecrix Y."/>
            <person name="Staton S.E."/>
            <person name="Sallet E."/>
            <person name="Lelandais-Briere C."/>
            <person name="Moreau S."/>
            <person name="Carrere S."/>
            <person name="Blein T."/>
            <person name="Jardinaud M.F."/>
            <person name="Latrasse D."/>
            <person name="Zouine M."/>
            <person name="Zahm M."/>
            <person name="Kreplak J."/>
            <person name="Mayjonade B."/>
            <person name="Satge C."/>
            <person name="Perez M."/>
            <person name="Cauet S."/>
            <person name="Marande W."/>
            <person name="Chantry-Darmon C."/>
            <person name="Lopez-Roques C."/>
            <person name="Bouchez O."/>
            <person name="Berard A."/>
            <person name="Debelle F."/>
            <person name="Munos S."/>
            <person name="Bendahmane A."/>
            <person name="Berges H."/>
            <person name="Niebel A."/>
            <person name="Buitink J."/>
            <person name="Frugier F."/>
            <person name="Benhamed M."/>
            <person name="Crespi M."/>
            <person name="Gouzy J."/>
            <person name="Gamas P."/>
        </authorList>
    </citation>
    <scope>NUCLEOTIDE SEQUENCE [LARGE SCALE GENOMIC DNA]</scope>
    <source>
        <strain evidence="3">cv. Jemalong A17</strain>
    </source>
</reference>
<dbReference type="SUPFAM" id="SSF48403">
    <property type="entry name" value="Ankyrin repeat"/>
    <property type="match status" value="1"/>
</dbReference>
<dbReference type="Proteomes" id="UP000265566">
    <property type="component" value="Chromosome 3"/>
</dbReference>
<dbReference type="Gene3D" id="1.25.40.20">
    <property type="entry name" value="Ankyrin repeat-containing domain"/>
    <property type="match status" value="1"/>
</dbReference>
<dbReference type="AlphaFoldDB" id="A0A396IRR0"/>
<dbReference type="GO" id="GO:0005886">
    <property type="term" value="C:plasma membrane"/>
    <property type="evidence" value="ECO:0007669"/>
    <property type="project" value="UniProtKB-SubCell"/>
</dbReference>
<comment type="caution">
    <text evidence="2">The sequence shown here is derived from an EMBL/GenBank/DDBJ whole genome shotgun (WGS) entry which is preliminary data.</text>
</comment>
<proteinExistence type="predicted"/>
<dbReference type="InterPro" id="IPR002110">
    <property type="entry name" value="Ankyrin_rpt"/>
</dbReference>
<accession>A0A396IRR0</accession>
<name>A0A396IRR0_MEDTR</name>
<comment type="subcellular location">
    <subcellularLocation>
        <location evidence="1">Cell membrane</location>
        <topology evidence="1">Peripheral membrane protein</topology>
        <orientation evidence="1">Cytoplasmic side</orientation>
    </subcellularLocation>
</comment>
<dbReference type="PANTHER" id="PTHR24121:SF15">
    <property type="entry name" value="ANKYRIN REPEAT PROTEIN"/>
    <property type="match status" value="1"/>
</dbReference>
<gene>
    <name evidence="2" type="ORF">MtrunA17_Chr3g0098491</name>
</gene>
<dbReference type="InterPro" id="IPR036770">
    <property type="entry name" value="Ankyrin_rpt-contain_sf"/>
</dbReference>
<evidence type="ECO:0000256" key="1">
    <source>
        <dbReference type="ARBA" id="ARBA00004413"/>
    </source>
</evidence>
<dbReference type="SMART" id="SM00248">
    <property type="entry name" value="ANK"/>
    <property type="match status" value="3"/>
</dbReference>
<dbReference type="Gramene" id="rna15186">
    <property type="protein sequence ID" value="RHN67054.1"/>
    <property type="gene ID" value="gene15186"/>
</dbReference>
<dbReference type="EMBL" id="PSQE01000003">
    <property type="protein sequence ID" value="RHN67054.1"/>
    <property type="molecule type" value="Genomic_DNA"/>
</dbReference>
<sequence>MEDKWEEVIKKYEEHVFFHRRRIKGRGTALHVAVSNANEDIVKRLVDAIVKHDDQSGFEIKTERGDTPLHLAAYRGFKSMCECIIGKNGERKHLIQVNNAKGETPLFCAVLARHKKTFIYLHQFFTNDLNIAINKDRDNILHVAIHREMFG</sequence>
<evidence type="ECO:0000313" key="3">
    <source>
        <dbReference type="Proteomes" id="UP000265566"/>
    </source>
</evidence>
<dbReference type="PANTHER" id="PTHR24121">
    <property type="entry name" value="NO MECHANORECEPTOR POTENTIAL C, ISOFORM D-RELATED"/>
    <property type="match status" value="1"/>
</dbReference>
<protein>
    <submittedName>
        <fullName evidence="2">Putative ankyrin repeat-containing domain-containing protein</fullName>
    </submittedName>
</protein>
<evidence type="ECO:0000313" key="2">
    <source>
        <dbReference type="EMBL" id="RHN67054.1"/>
    </source>
</evidence>
<dbReference type="Pfam" id="PF12796">
    <property type="entry name" value="Ank_2"/>
    <property type="match status" value="1"/>
</dbReference>